<reference evidence="3" key="1">
    <citation type="journal article" date="2010" name="PLoS Negl. Trop. Dis.">
        <title>The genome sequence of Trypanosoma brucei gambiense, causative agent of chronic human african trypanosomiasis.</title>
        <authorList>
            <person name="Jackson A.P."/>
            <person name="Sanders M."/>
            <person name="Berry A."/>
            <person name="McQuillan J."/>
            <person name="Aslett M.A."/>
            <person name="Quail M.A."/>
            <person name="Chukualim B."/>
            <person name="Capewell P."/>
            <person name="MacLeod A."/>
            <person name="Melville S.E."/>
            <person name="Gibson W."/>
            <person name="Barry J.D."/>
            <person name="Berriman M."/>
            <person name="Hertz-Fowler C."/>
        </authorList>
    </citation>
    <scope>NUCLEOTIDE SEQUENCE [LARGE SCALE GENOMIC DNA]</scope>
    <source>
        <strain evidence="3">MHOM/CI/86/DAL972</strain>
    </source>
</reference>
<dbReference type="AlphaFoldDB" id="D0A2K6"/>
<evidence type="ECO:0000313" key="3">
    <source>
        <dbReference type="Proteomes" id="UP000002316"/>
    </source>
</evidence>
<feature type="transmembrane region" description="Helical" evidence="1">
    <location>
        <begin position="94"/>
        <end position="116"/>
    </location>
</feature>
<feature type="transmembrane region" description="Helical" evidence="1">
    <location>
        <begin position="7"/>
        <end position="24"/>
    </location>
</feature>
<organism evidence="2 3">
    <name type="scientific">Trypanosoma brucei gambiense (strain MHOM/CI/86/DAL972)</name>
    <dbReference type="NCBI Taxonomy" id="679716"/>
    <lineage>
        <taxon>Eukaryota</taxon>
        <taxon>Discoba</taxon>
        <taxon>Euglenozoa</taxon>
        <taxon>Kinetoplastea</taxon>
        <taxon>Metakinetoplastina</taxon>
        <taxon>Trypanosomatida</taxon>
        <taxon>Trypanosomatidae</taxon>
        <taxon>Trypanosoma</taxon>
    </lineage>
</organism>
<dbReference type="RefSeq" id="XP_011777764.1">
    <property type="nucleotide sequence ID" value="XM_011779462.1"/>
</dbReference>
<dbReference type="Proteomes" id="UP000002316">
    <property type="component" value="Chromosome 10"/>
</dbReference>
<protein>
    <submittedName>
        <fullName evidence="2">Uncharacterized protein</fullName>
    </submittedName>
</protein>
<dbReference type="EMBL" id="FN554973">
    <property type="protein sequence ID" value="CBH15500.1"/>
    <property type="molecule type" value="Genomic_DNA"/>
</dbReference>
<keyword evidence="1" id="KW-0472">Membrane</keyword>
<gene>
    <name evidence="2" type="ORF">TbgDal_X5850</name>
</gene>
<keyword evidence="1" id="KW-0812">Transmembrane</keyword>
<keyword evidence="1" id="KW-1133">Transmembrane helix</keyword>
<name>D0A2K6_TRYB9</name>
<evidence type="ECO:0000256" key="1">
    <source>
        <dbReference type="SAM" id="Phobius"/>
    </source>
</evidence>
<sequence length="117" mass="13502">MCQNRGVFFLKILIIVLSFTPWRAASGRVLLPQCHSIYICVQTSVMTVHLVHRIYICLHSTPLRGSGIIFRYIASFPLSLSLWRTFIFVLYTPPVVICFSCILCVLKFHFVPFHVIE</sequence>
<evidence type="ECO:0000313" key="2">
    <source>
        <dbReference type="EMBL" id="CBH15500.1"/>
    </source>
</evidence>
<proteinExistence type="predicted"/>
<accession>D0A2K6</accession>
<dbReference type="GeneID" id="23865677"/>
<dbReference type="KEGG" id="tbg:TbgDal_X5850"/>